<dbReference type="Proteomes" id="UP000220438">
    <property type="component" value="Unassembled WGS sequence"/>
</dbReference>
<dbReference type="AlphaFoldDB" id="A0A2A7BGC5"/>
<dbReference type="InterPro" id="IPR019546">
    <property type="entry name" value="TAT_signal_bac_arc"/>
</dbReference>
<proteinExistence type="predicted"/>
<dbReference type="EMBL" id="NOUW01000007">
    <property type="protein sequence ID" value="PDX90454.1"/>
    <property type="molecule type" value="Genomic_DNA"/>
</dbReference>
<dbReference type="NCBIfam" id="TIGR01409">
    <property type="entry name" value="TAT_signal_seq"/>
    <property type="match status" value="1"/>
</dbReference>
<accession>A0A2A7BGC5</accession>
<dbReference type="PROSITE" id="PS51318">
    <property type="entry name" value="TAT"/>
    <property type="match status" value="1"/>
</dbReference>
<evidence type="ECO:0000313" key="2">
    <source>
        <dbReference type="Proteomes" id="UP000220438"/>
    </source>
</evidence>
<organism evidence="1 2">
    <name type="scientific">Faecalibacterium prausnitzii</name>
    <dbReference type="NCBI Taxonomy" id="853"/>
    <lineage>
        <taxon>Bacteria</taxon>
        <taxon>Bacillati</taxon>
        <taxon>Bacillota</taxon>
        <taxon>Clostridia</taxon>
        <taxon>Eubacteriales</taxon>
        <taxon>Oscillospiraceae</taxon>
        <taxon>Faecalibacterium</taxon>
    </lineage>
</organism>
<comment type="caution">
    <text evidence="1">The sequence shown here is derived from an EMBL/GenBank/DDBJ whole genome shotgun (WGS) entry which is preliminary data.</text>
</comment>
<gene>
    <name evidence="1" type="ORF">CHR61_02180</name>
</gene>
<protein>
    <submittedName>
        <fullName evidence="1">Tat pathway signal sequence</fullName>
    </submittedName>
</protein>
<reference evidence="1 2" key="1">
    <citation type="journal article" date="2017" name="Front. Microbiol.">
        <title>New Insights into the Diversity of the Genus Faecalibacterium.</title>
        <authorList>
            <person name="Benevides L."/>
            <person name="Burman S."/>
            <person name="Martin R."/>
            <person name="Robert V."/>
            <person name="Thomas M."/>
            <person name="Miquel S."/>
            <person name="Chain F."/>
            <person name="Sokol H."/>
            <person name="Bermudez-Humaran L.G."/>
            <person name="Morrison M."/>
            <person name="Langella P."/>
            <person name="Azevedo V.A."/>
            <person name="Chatel J.M."/>
            <person name="Soares S."/>
        </authorList>
    </citation>
    <scope>NUCLEOTIDE SEQUENCE [LARGE SCALE GENOMIC DNA]</scope>
    <source>
        <strain evidence="1 2">AHMP21</strain>
    </source>
</reference>
<sequence length="214" mass="22476">MIKEASFMSNKISRRTFLKVTGASAAALGAAAVLGGCQAGDNSSIEVKVGDKISNWNNLAVQLTSVFTLASAPDAEGYEYIAMLITSANRSSRDTFAIGAQNIQEIGEAYPLDTPEQIAANTAGYFHALSASTTDFSFTCDGQAAEGGAYVQLYDSTTESFTTASAIPPQGAGYIELVCMVPTTWQQIGVTYTPTFVSGKTLNFTINASDLTKA</sequence>
<dbReference type="InterPro" id="IPR006311">
    <property type="entry name" value="TAT_signal"/>
</dbReference>
<evidence type="ECO:0000313" key="1">
    <source>
        <dbReference type="EMBL" id="PDX90454.1"/>
    </source>
</evidence>
<name>A0A2A7BGC5_9FIRM</name>
<dbReference type="KEGG" id="fpra:CG447_06700"/>